<evidence type="ECO:0000313" key="2">
    <source>
        <dbReference type="Proteomes" id="UP001202248"/>
    </source>
</evidence>
<accession>A0ABS9SNB3</accession>
<dbReference type="Proteomes" id="UP001202248">
    <property type="component" value="Unassembled WGS sequence"/>
</dbReference>
<sequence length="73" mass="8248">MPLAIMLTNGIAASYISNRLFFKATETDGRYLNYNDNYKLMYVRRINAGKTIPKITGFAKKIINKVGLGFLVN</sequence>
<reference evidence="1 2" key="1">
    <citation type="submission" date="2022-02" db="EMBL/GenBank/DDBJ databases">
        <authorList>
            <person name="Min J."/>
        </authorList>
    </citation>
    <scope>NUCLEOTIDE SEQUENCE [LARGE SCALE GENOMIC DNA]</scope>
    <source>
        <strain evidence="1 2">GR10-1</strain>
    </source>
</reference>
<evidence type="ECO:0000313" key="1">
    <source>
        <dbReference type="EMBL" id="MCH5599766.1"/>
    </source>
</evidence>
<comment type="caution">
    <text evidence="1">The sequence shown here is derived from an EMBL/GenBank/DDBJ whole genome shotgun (WGS) entry which is preliminary data.</text>
</comment>
<dbReference type="EMBL" id="JAKWBL010000004">
    <property type="protein sequence ID" value="MCH5599766.1"/>
    <property type="molecule type" value="Genomic_DNA"/>
</dbReference>
<gene>
    <name evidence="1" type="ORF">MKP09_18530</name>
</gene>
<protein>
    <submittedName>
        <fullName evidence="1">Uncharacterized protein</fullName>
    </submittedName>
</protein>
<keyword evidence="2" id="KW-1185">Reference proteome</keyword>
<name>A0ABS9SNB3_9BACT</name>
<dbReference type="RefSeq" id="WP_240831798.1">
    <property type="nucleotide sequence ID" value="NZ_JAKWBL010000004.1"/>
</dbReference>
<proteinExistence type="predicted"/>
<organism evidence="1 2">
    <name type="scientific">Niabella ginsengisoli</name>
    <dbReference type="NCBI Taxonomy" id="522298"/>
    <lineage>
        <taxon>Bacteria</taxon>
        <taxon>Pseudomonadati</taxon>
        <taxon>Bacteroidota</taxon>
        <taxon>Chitinophagia</taxon>
        <taxon>Chitinophagales</taxon>
        <taxon>Chitinophagaceae</taxon>
        <taxon>Niabella</taxon>
    </lineage>
</organism>